<evidence type="ECO:0000313" key="3">
    <source>
        <dbReference type="EMBL" id="CAL6020854.1"/>
    </source>
</evidence>
<reference evidence="2" key="1">
    <citation type="submission" date="2023-06" db="EMBL/GenBank/DDBJ databases">
        <authorList>
            <person name="Kurt Z."/>
        </authorList>
    </citation>
    <scope>NUCLEOTIDE SEQUENCE</scope>
</reference>
<dbReference type="AlphaFoldDB" id="A0AA86PFJ9"/>
<gene>
    <name evidence="2" type="ORF">HINF_LOCUS24851</name>
    <name evidence="3" type="ORF">HINF_LOCUS27875</name>
</gene>
<feature type="coiled-coil region" evidence="1">
    <location>
        <begin position="305"/>
        <end position="336"/>
    </location>
</feature>
<keyword evidence="4" id="KW-1185">Reference proteome</keyword>
<evidence type="ECO:0000313" key="2">
    <source>
        <dbReference type="EMBL" id="CAI9937206.1"/>
    </source>
</evidence>
<accession>A0AA86PFJ9</accession>
<organism evidence="2">
    <name type="scientific">Hexamita inflata</name>
    <dbReference type="NCBI Taxonomy" id="28002"/>
    <lineage>
        <taxon>Eukaryota</taxon>
        <taxon>Metamonada</taxon>
        <taxon>Diplomonadida</taxon>
        <taxon>Hexamitidae</taxon>
        <taxon>Hexamitinae</taxon>
        <taxon>Hexamita</taxon>
    </lineage>
</organism>
<dbReference type="Proteomes" id="UP001642409">
    <property type="component" value="Unassembled WGS sequence"/>
</dbReference>
<name>A0AA86PFJ9_9EUKA</name>
<reference evidence="3 4" key="2">
    <citation type="submission" date="2024-07" db="EMBL/GenBank/DDBJ databases">
        <authorList>
            <person name="Akdeniz Z."/>
        </authorList>
    </citation>
    <scope>NUCLEOTIDE SEQUENCE [LARGE SCALE GENOMIC DNA]</scope>
</reference>
<protein>
    <submittedName>
        <fullName evidence="3">Hypothetical_protein</fullName>
    </submittedName>
</protein>
<evidence type="ECO:0000256" key="1">
    <source>
        <dbReference type="SAM" id="Coils"/>
    </source>
</evidence>
<comment type="caution">
    <text evidence="2">The sequence shown here is derived from an EMBL/GenBank/DDBJ whole genome shotgun (WGS) entry which is preliminary data.</text>
</comment>
<evidence type="ECO:0000313" key="4">
    <source>
        <dbReference type="Proteomes" id="UP001642409"/>
    </source>
</evidence>
<feature type="coiled-coil region" evidence="1">
    <location>
        <begin position="388"/>
        <end position="444"/>
    </location>
</feature>
<sequence>MGCQSQQLSEPIIQDQDLPKLVPLQSAMSVNSQRSNTPRGNKVSQYNYGGKSVDEHNFKEVLQKLIAQGFPKRPSQITVYLSDQTDLLVLKHKIILRSPTQIEFDQLRSILDTRLQVLTLLMTFQLKNQKGVKEKLNQSHFLVEKYKYDLTKLPDKLKKLMQLRALRTTDSTKYRRSKADSKLSVLQITFPALKMKLTQLKLLRQQIPVLQLSIFNKKLEVLKSNQVQHLMWTRMCGKKPKQNAVKLIGSDYVKYKEPEKKETVYKTEAQILCEKLNRLNAQPVRKIEASDTKEKTPEVLPTPKVENTKENVVQKEETKVQEKENKQEEVQKIEEKVEPKILSDDEFEMQLKRELRVKAAMELHKNLVAKYTKNINQKQNYQEANKAYLDKRNKIKSLQFKKNELRQKHKAAVFNNLEKLMIRIDEAKTKYQQLKDKKQSEKQREMLKMITLKGQRIIRIQNLNTRGKQTYINVDQTKLNLSKLKSTLQEQSQLRKLIVNIENKQKLLAKLVAHRQQVKFSIMLSKKQFCLKRLTTAQQSLISSKNTYAQLKQTKCVEVNLALSILKVLPLKSQQLSTLSLSLSTLQKQFQSSNALKHLQQFYLALNQQFQSSLSQIKLLRLHFQDLNQPLISLGKTAISSKNVVYFDLLRQKRVILDRKREFIVEKANDSLQKVETVKSALQISIQSFQAELIEKLEQKKVKMQIMIVKAQMKHKGEEKDMLDE</sequence>
<dbReference type="EMBL" id="CAXDID020000087">
    <property type="protein sequence ID" value="CAL6020854.1"/>
    <property type="molecule type" value="Genomic_DNA"/>
</dbReference>
<feature type="coiled-coil region" evidence="1">
    <location>
        <begin position="474"/>
        <end position="504"/>
    </location>
</feature>
<keyword evidence="1" id="KW-0175">Coiled coil</keyword>
<proteinExistence type="predicted"/>
<dbReference type="EMBL" id="CATOUU010000644">
    <property type="protein sequence ID" value="CAI9937206.1"/>
    <property type="molecule type" value="Genomic_DNA"/>
</dbReference>